<dbReference type="InterPro" id="IPR032710">
    <property type="entry name" value="NTF2-like_dom_sf"/>
</dbReference>
<dbReference type="SUPFAM" id="SSF54427">
    <property type="entry name" value="NTF2-like"/>
    <property type="match status" value="1"/>
</dbReference>
<keyword evidence="3" id="KW-1185">Reference proteome</keyword>
<dbReference type="Pfam" id="PF20409">
    <property type="entry name" value="SnoaL_5"/>
    <property type="match status" value="1"/>
</dbReference>
<dbReference type="AlphaFoldDB" id="A0A226GUR6"/>
<organism evidence="2 3">
    <name type="scientific">Flavobacterium hercynium</name>
    <dbReference type="NCBI Taxonomy" id="387094"/>
    <lineage>
        <taxon>Bacteria</taxon>
        <taxon>Pseudomonadati</taxon>
        <taxon>Bacteroidota</taxon>
        <taxon>Flavobacteriia</taxon>
        <taxon>Flavobacteriales</taxon>
        <taxon>Flavobacteriaceae</taxon>
        <taxon>Flavobacterium</taxon>
    </lineage>
</organism>
<name>A0A226GUR6_9FLAO</name>
<sequence length="123" mass="14235">MKETILTTKDVAARFIELVRQDKFYEAQTQLYADNCVSVEANNFLLPKTVEGLPEILKKSELFESLVEKVHGRVISDPVIGGDYFTVSWSADMTFKGRDRFTMDEICVYKVQEGKIVFEQFFY</sequence>
<reference evidence="2 3" key="1">
    <citation type="submission" date="2016-11" db="EMBL/GenBank/DDBJ databases">
        <title>Whole genomes of Flavobacteriaceae.</title>
        <authorList>
            <person name="Stine C."/>
            <person name="Li C."/>
            <person name="Tadesse D."/>
        </authorList>
    </citation>
    <scope>NUCLEOTIDE SEQUENCE [LARGE SCALE GENOMIC DNA]</scope>
    <source>
        <strain evidence="2 3">DSM 18292</strain>
    </source>
</reference>
<dbReference type="Gene3D" id="3.10.450.50">
    <property type="match status" value="1"/>
</dbReference>
<feature type="domain" description="SnoaL-like" evidence="1">
    <location>
        <begin position="6"/>
        <end position="123"/>
    </location>
</feature>
<comment type="caution">
    <text evidence="2">The sequence shown here is derived from an EMBL/GenBank/DDBJ whole genome shotgun (WGS) entry which is preliminary data.</text>
</comment>
<protein>
    <recommendedName>
        <fullName evidence="1">SnoaL-like domain-containing protein</fullName>
    </recommendedName>
</protein>
<dbReference type="OrthoDB" id="336094at2"/>
<dbReference type="Proteomes" id="UP000198345">
    <property type="component" value="Unassembled WGS sequence"/>
</dbReference>
<dbReference type="RefSeq" id="WP_089051444.1">
    <property type="nucleotide sequence ID" value="NZ_FXTV01000004.1"/>
</dbReference>
<gene>
    <name evidence="2" type="ORF">B0A66_19015</name>
</gene>
<evidence type="ECO:0000313" key="3">
    <source>
        <dbReference type="Proteomes" id="UP000198345"/>
    </source>
</evidence>
<proteinExistence type="predicted"/>
<accession>A0A226GUR6</accession>
<dbReference type="InterPro" id="IPR046860">
    <property type="entry name" value="SnoaL_5"/>
</dbReference>
<dbReference type="EMBL" id="MUGW01000047">
    <property type="protein sequence ID" value="OXA85799.1"/>
    <property type="molecule type" value="Genomic_DNA"/>
</dbReference>
<evidence type="ECO:0000313" key="2">
    <source>
        <dbReference type="EMBL" id="OXA85799.1"/>
    </source>
</evidence>
<evidence type="ECO:0000259" key="1">
    <source>
        <dbReference type="Pfam" id="PF20409"/>
    </source>
</evidence>